<proteinExistence type="inferred from homology"/>
<dbReference type="AlphaFoldDB" id="A0A9W5S088"/>
<dbReference type="RefSeq" id="WP_036584156.1">
    <property type="nucleotide sequence ID" value="NZ_KK082171.1"/>
</dbReference>
<evidence type="ECO:0000259" key="2">
    <source>
        <dbReference type="Pfam" id="PF01370"/>
    </source>
</evidence>
<dbReference type="OrthoDB" id="9771073at2"/>
<sequence length="310" mass="33578">MRAVVTGGAGFIGSHLVNELVASGFEVHVIDNLSAGDVRRVHAQAALHTVDIREADARETIRSVKPDTIFHLAAQADVQRSILQPEFDADVNVMGTLNVLEAARDAGVRKIVFASTSGVYGDLQKDLLVEDDPTRPISFYGLSKLAAEHYIRLYHQFFGTAYTILRYGNVYGPGQTAKGEGGVVAVLLDQIGKGQPLSINGNGEQTRDFVYVKDVVAANLAAVRRGDGETVHIGTGSRTPVNRLAGILGNLHHSAVQVVHRPAKAGDILHSCLANDKARNLLQWKPDYDIEQGLRETYLYRFGPSPGNPH</sequence>
<evidence type="ECO:0000313" key="3">
    <source>
        <dbReference type="EMBL" id="EXX86390.1"/>
    </source>
</evidence>
<protein>
    <submittedName>
        <fullName evidence="3">UDP-glucose 4-epimerase</fullName>
    </submittedName>
</protein>
<accession>A0A9W5S088</accession>
<dbReference type="InterPro" id="IPR001509">
    <property type="entry name" value="Epimerase_deHydtase"/>
</dbReference>
<feature type="domain" description="NAD-dependent epimerase/dehydratase" evidence="2">
    <location>
        <begin position="4"/>
        <end position="234"/>
    </location>
</feature>
<reference evidence="3 4" key="1">
    <citation type="submission" date="2014-02" db="EMBL/GenBank/DDBJ databases">
        <title>Genome sequence of Paenibacillus darwinianus reveals adaptive mechanisms for survival in Antarctic soils.</title>
        <authorList>
            <person name="Dsouza M."/>
            <person name="Taylor M.W."/>
            <person name="Turner S.J."/>
            <person name="Aislabie J."/>
        </authorList>
    </citation>
    <scope>NUCLEOTIDE SEQUENCE [LARGE SCALE GENOMIC DNA]</scope>
    <source>
        <strain evidence="3 4">CE1</strain>
    </source>
</reference>
<name>A0A9W5S088_9BACL</name>
<keyword evidence="4" id="KW-1185">Reference proteome</keyword>
<dbReference type="SUPFAM" id="SSF51735">
    <property type="entry name" value="NAD(P)-binding Rossmann-fold domains"/>
    <property type="match status" value="1"/>
</dbReference>
<dbReference type="Gene3D" id="3.90.25.10">
    <property type="entry name" value="UDP-galactose 4-epimerase, domain 1"/>
    <property type="match status" value="1"/>
</dbReference>
<dbReference type="InterPro" id="IPR036291">
    <property type="entry name" value="NAD(P)-bd_dom_sf"/>
</dbReference>
<evidence type="ECO:0000256" key="1">
    <source>
        <dbReference type="ARBA" id="ARBA00007637"/>
    </source>
</evidence>
<comment type="caution">
    <text evidence="3">The sequence shown here is derived from an EMBL/GenBank/DDBJ whole genome shotgun (WGS) entry which is preliminary data.</text>
</comment>
<evidence type="ECO:0000313" key="4">
    <source>
        <dbReference type="Proteomes" id="UP000053750"/>
    </source>
</evidence>
<gene>
    <name evidence="3" type="ORF">BG53_06395</name>
</gene>
<dbReference type="PANTHER" id="PTHR43000">
    <property type="entry name" value="DTDP-D-GLUCOSE 4,6-DEHYDRATASE-RELATED"/>
    <property type="match status" value="1"/>
</dbReference>
<dbReference type="Proteomes" id="UP000053750">
    <property type="component" value="Unassembled WGS sequence"/>
</dbReference>
<organism evidence="3 4">
    <name type="scientific">Paenibacillus darwinianus</name>
    <dbReference type="NCBI Taxonomy" id="1380763"/>
    <lineage>
        <taxon>Bacteria</taxon>
        <taxon>Bacillati</taxon>
        <taxon>Bacillota</taxon>
        <taxon>Bacilli</taxon>
        <taxon>Bacillales</taxon>
        <taxon>Paenibacillaceae</taxon>
        <taxon>Paenibacillus</taxon>
    </lineage>
</organism>
<dbReference type="Pfam" id="PF01370">
    <property type="entry name" value="Epimerase"/>
    <property type="match status" value="1"/>
</dbReference>
<dbReference type="Gene3D" id="3.40.50.720">
    <property type="entry name" value="NAD(P)-binding Rossmann-like Domain"/>
    <property type="match status" value="1"/>
</dbReference>
<comment type="similarity">
    <text evidence="1">Belongs to the NAD(P)-dependent epimerase/dehydratase family.</text>
</comment>
<dbReference type="EMBL" id="JFHU01000193">
    <property type="protein sequence ID" value="EXX86390.1"/>
    <property type="molecule type" value="Genomic_DNA"/>
</dbReference>